<evidence type="ECO:0000256" key="1">
    <source>
        <dbReference type="ARBA" id="ARBA00004651"/>
    </source>
</evidence>
<evidence type="ECO:0000313" key="11">
    <source>
        <dbReference type="EMBL" id="BAC14049.1"/>
    </source>
</evidence>
<evidence type="ECO:0000259" key="10">
    <source>
        <dbReference type="PROSITE" id="PS01124"/>
    </source>
</evidence>
<evidence type="ECO:0000256" key="2">
    <source>
        <dbReference type="ARBA" id="ARBA00022475"/>
    </source>
</evidence>
<feature type="transmembrane region" description="Helical" evidence="9">
    <location>
        <begin position="297"/>
        <end position="324"/>
    </location>
</feature>
<dbReference type="Gene3D" id="3.30.450.20">
    <property type="entry name" value="PAS domain"/>
    <property type="match status" value="1"/>
</dbReference>
<keyword evidence="4 9" id="KW-1133">Transmembrane helix</keyword>
<dbReference type="STRING" id="221109.gene:10734339"/>
<keyword evidence="5" id="KW-0805">Transcription regulation</keyword>
<dbReference type="EMBL" id="BA000028">
    <property type="protein sequence ID" value="BAC14049.1"/>
    <property type="molecule type" value="Genomic_DNA"/>
</dbReference>
<keyword evidence="8" id="KW-0804">Transcription</keyword>
<feature type="domain" description="HTH araC/xylS-type" evidence="10">
    <location>
        <begin position="666"/>
        <end position="764"/>
    </location>
</feature>
<dbReference type="PANTHER" id="PTHR43280">
    <property type="entry name" value="ARAC-FAMILY TRANSCRIPTIONAL REGULATOR"/>
    <property type="match status" value="1"/>
</dbReference>
<evidence type="ECO:0000256" key="8">
    <source>
        <dbReference type="ARBA" id="ARBA00023163"/>
    </source>
</evidence>
<evidence type="ECO:0000256" key="7">
    <source>
        <dbReference type="ARBA" id="ARBA00023136"/>
    </source>
</evidence>
<keyword evidence="3 9" id="KW-0812">Transmembrane</keyword>
<protein>
    <submittedName>
        <fullName evidence="11">Transcriptional regulator (AraC/XylS family)</fullName>
    </submittedName>
</protein>
<dbReference type="HOGENOM" id="CLU_019175_2_0_9"/>
<sequence>MFMKKNSIKHYYKLITFLIVLSTVPVILVGVFSYLRSSEIIEANVAEEKQQSVYQIQTNVEQVLKSVDNSLTHFVRSPTTQDILRDPLNADNFIRYNNFKQELGHLQTLETGIQDVIMVSLEHEWLINNNGLLRLNEQSYNKIHEKYMTSTNSSYWILEEYDDIVLTNDARDNCNYYINLIKKLPFLTSDKTGLVGALIPTCTLNNIMAEQIVTETFIILDESNQIIADSNPNNVGNYLTENEDLGNLIDLDSSKGQFNSTIEDIDYKITFRKSSYNNWTYVSMVKISDLNKQSSSIGWFTLLVCTILLVISLIIAFIGISIFYKPIRHLQEFFTKTFTSSTKFSTKTKNEFDLIKFNIEQMLDKNVELESRLQNQITQLRQFFIIRLLQGKMEREEIPAKLKSFKYNQTWSRLSLFTLQIDSLDDSNYQSKEEDVILFAINAMIEDTLEEELRFTPVVINRTQVTILTLDIESEEEYHFYLNELAQMIQSKIRKEFDLPVSIGISLPYTELVSTKDAYKQGMESLKYRLKLGKESIIFYENLDRNYHFNGQLPSTNKNLIFDSIKVADREKVDKGLQELFNTLFDKEFNHNQYQIFIIKFLYDLIELKQLLGVDLKNLDERPLVHELENLRTSDDLQKWFKDNLIYPIIEKVEERTESKYKTISDKIIHIIQKEYDTAISLDSIAARLHYNPNYLSSIFQKEMKTTFSEYLLKYRINIAKKWLVDTDLSVKDIAIKLQYNNSQNFIRSFRKIEGITPGKFRSENKKTG</sequence>
<evidence type="ECO:0000313" key="12">
    <source>
        <dbReference type="Proteomes" id="UP000000822"/>
    </source>
</evidence>
<evidence type="ECO:0000256" key="6">
    <source>
        <dbReference type="ARBA" id="ARBA00023125"/>
    </source>
</evidence>
<dbReference type="GO" id="GO:0005886">
    <property type="term" value="C:plasma membrane"/>
    <property type="evidence" value="ECO:0007669"/>
    <property type="project" value="UniProtKB-SubCell"/>
</dbReference>
<gene>
    <name evidence="11" type="ordered locus">OB2093</name>
</gene>
<keyword evidence="7 9" id="KW-0472">Membrane</keyword>
<comment type="subcellular location">
    <subcellularLocation>
        <location evidence="1">Cell membrane</location>
        <topology evidence="1">Multi-pass membrane protein</topology>
    </subcellularLocation>
</comment>
<dbReference type="GO" id="GO:0043565">
    <property type="term" value="F:sequence-specific DNA binding"/>
    <property type="evidence" value="ECO:0007669"/>
    <property type="project" value="InterPro"/>
</dbReference>
<dbReference type="SUPFAM" id="SSF46689">
    <property type="entry name" value="Homeodomain-like"/>
    <property type="match status" value="2"/>
</dbReference>
<name>Q8EPK8_OCEIH</name>
<dbReference type="InterPro" id="IPR033479">
    <property type="entry name" value="dCache_1"/>
</dbReference>
<dbReference type="PANTHER" id="PTHR43280:SF10">
    <property type="entry name" value="REGULATORY PROTEIN POCR"/>
    <property type="match status" value="1"/>
</dbReference>
<keyword evidence="12" id="KW-1185">Reference proteome</keyword>
<proteinExistence type="predicted"/>
<dbReference type="AlphaFoldDB" id="Q8EPK8"/>
<evidence type="ECO:0000256" key="9">
    <source>
        <dbReference type="SAM" id="Phobius"/>
    </source>
</evidence>
<evidence type="ECO:0000256" key="5">
    <source>
        <dbReference type="ARBA" id="ARBA00023015"/>
    </source>
</evidence>
<evidence type="ECO:0000256" key="3">
    <source>
        <dbReference type="ARBA" id="ARBA00022692"/>
    </source>
</evidence>
<dbReference type="Gene3D" id="1.10.10.60">
    <property type="entry name" value="Homeodomain-like"/>
    <property type="match status" value="2"/>
</dbReference>
<dbReference type="PhylomeDB" id="Q8EPK8"/>
<dbReference type="Pfam" id="PF02743">
    <property type="entry name" value="dCache_1"/>
    <property type="match status" value="1"/>
</dbReference>
<dbReference type="InterPro" id="IPR018060">
    <property type="entry name" value="HTH_AraC"/>
</dbReference>
<accession>Q8EPK8</accession>
<reference evidence="11 12" key="1">
    <citation type="journal article" date="2001" name="FEMS Microbiol. Lett.">
        <title>Oceanobacillus iheyensis gen. nov., sp. nov., a deep-sea extremely halotolerant and alkaliphilic species isolated from a depth of 1050 m on the Iheya Ridge.</title>
        <authorList>
            <person name="Lu J."/>
            <person name="Nogi Y."/>
            <person name="Takami H."/>
        </authorList>
    </citation>
    <scope>NUCLEOTIDE SEQUENCE [LARGE SCALE GENOMIC DNA]</scope>
    <source>
        <strain evidence="12">DSM 14371 / CIP 107618 / JCM 11309 / KCTC 3954 / HTE831</strain>
    </source>
</reference>
<dbReference type="GO" id="GO:0003700">
    <property type="term" value="F:DNA-binding transcription factor activity"/>
    <property type="evidence" value="ECO:0007669"/>
    <property type="project" value="InterPro"/>
</dbReference>
<dbReference type="Pfam" id="PF12833">
    <property type="entry name" value="HTH_18"/>
    <property type="match status" value="1"/>
</dbReference>
<keyword evidence="6" id="KW-0238">DNA-binding</keyword>
<keyword evidence="2" id="KW-1003">Cell membrane</keyword>
<feature type="transmembrane region" description="Helical" evidence="9">
    <location>
        <begin position="12"/>
        <end position="35"/>
    </location>
</feature>
<dbReference type="PROSITE" id="PS01124">
    <property type="entry name" value="HTH_ARAC_FAMILY_2"/>
    <property type="match status" value="1"/>
</dbReference>
<organism evidence="11 12">
    <name type="scientific">Oceanobacillus iheyensis (strain DSM 14371 / CIP 107618 / JCM 11309 / KCTC 3954 / HTE831)</name>
    <dbReference type="NCBI Taxonomy" id="221109"/>
    <lineage>
        <taxon>Bacteria</taxon>
        <taxon>Bacillati</taxon>
        <taxon>Bacillota</taxon>
        <taxon>Bacilli</taxon>
        <taxon>Bacillales</taxon>
        <taxon>Bacillaceae</taxon>
        <taxon>Oceanobacillus</taxon>
    </lineage>
</organism>
<dbReference type="KEGG" id="oih:OB2093"/>
<dbReference type="SMART" id="SM00342">
    <property type="entry name" value="HTH_ARAC"/>
    <property type="match status" value="1"/>
</dbReference>
<reference evidence="11 12" key="2">
    <citation type="journal article" date="2002" name="Nucleic Acids Res.">
        <title>Genome sequence of Oceanobacillus iheyensis isolated from the Iheya Ridge and its unexpected adaptive capabilities to extreme environments.</title>
        <authorList>
            <person name="Takami H."/>
            <person name="Takaki Y."/>
            <person name="Uchiyama I."/>
        </authorList>
    </citation>
    <scope>NUCLEOTIDE SEQUENCE [LARGE SCALE GENOMIC DNA]</scope>
    <source>
        <strain evidence="12">DSM 14371 / CIP 107618 / JCM 11309 / KCTC 3954 / HTE831</strain>
    </source>
</reference>
<dbReference type="PROSITE" id="PS00041">
    <property type="entry name" value="HTH_ARAC_FAMILY_1"/>
    <property type="match status" value="1"/>
</dbReference>
<dbReference type="InterPro" id="IPR018062">
    <property type="entry name" value="HTH_AraC-typ_CS"/>
</dbReference>
<evidence type="ECO:0000256" key="4">
    <source>
        <dbReference type="ARBA" id="ARBA00022989"/>
    </source>
</evidence>
<dbReference type="Proteomes" id="UP000000822">
    <property type="component" value="Chromosome"/>
</dbReference>
<dbReference type="InterPro" id="IPR009057">
    <property type="entry name" value="Homeodomain-like_sf"/>
</dbReference>
<dbReference type="eggNOG" id="COG2207">
    <property type="taxonomic scope" value="Bacteria"/>
</dbReference>